<keyword evidence="7" id="KW-1185">Reference proteome</keyword>
<dbReference type="PRINTS" id="PR00344">
    <property type="entry name" value="BCTRLSENSOR"/>
</dbReference>
<dbReference type="Gene3D" id="2.60.120.10">
    <property type="entry name" value="Jelly Rolls"/>
    <property type="match status" value="1"/>
</dbReference>
<comment type="catalytic activity">
    <reaction evidence="1">
        <text>ATP + protein L-histidine = ADP + protein N-phospho-L-histidine.</text>
        <dbReference type="EC" id="2.7.13.3"/>
    </reaction>
</comment>
<organism evidence="6 7">
    <name type="scientific">Mucilaginibacter mali</name>
    <dbReference type="NCBI Taxonomy" id="2740462"/>
    <lineage>
        <taxon>Bacteria</taxon>
        <taxon>Pseudomonadati</taxon>
        <taxon>Bacteroidota</taxon>
        <taxon>Sphingobacteriia</taxon>
        <taxon>Sphingobacteriales</taxon>
        <taxon>Sphingobacteriaceae</taxon>
        <taxon>Mucilaginibacter</taxon>
    </lineage>
</organism>
<evidence type="ECO:0000259" key="4">
    <source>
        <dbReference type="PROSITE" id="PS50042"/>
    </source>
</evidence>
<dbReference type="InterPro" id="IPR018490">
    <property type="entry name" value="cNMP-bd_dom_sf"/>
</dbReference>
<proteinExistence type="predicted"/>
<dbReference type="SMART" id="SM00387">
    <property type="entry name" value="HATPase_c"/>
    <property type="match status" value="1"/>
</dbReference>
<gene>
    <name evidence="6" type="ORF">HQ865_13825</name>
</gene>
<dbReference type="RefSeq" id="WP_173415454.1">
    <property type="nucleotide sequence ID" value="NZ_CP054139.1"/>
</dbReference>
<dbReference type="InterPro" id="IPR036890">
    <property type="entry name" value="HATPase_C_sf"/>
</dbReference>
<sequence>MINVDVEWLQSIDAIKDVPKKQLQWLLDNCTQMRLEPGEEVFRHGDKIKGTYIIISGKFRLCVQQGDELREVTAFEGKSITGYLPFSRAKAINGYGEVVTTMDYLFFPVEKMEEMIRTQFELTQALVHVMTTRVRNFTAFEQQNEKMMALGKLSAGLAHELNNPAAAVVRGAASLLKHLQLTPETFKKVMNVKVTSEGVDFVSDRLFAVICREEKPQLTMMQRGNMEDDLLDWMDNYDIDNSQEIAENMVEFGFTPGDLDSFKAHIPDDSLSAVFNWINNNLVTEKMVMDIEDASRRIADLVGAVKNFTHMDQGHGKQYADIHKGILSTLTMLQHKVKYGNITVDQQFDTTLPPVNAMIGELNQVWTNLIDNALDAMEANRKGVLTIKTARDGECVQVSVIDDGPGIPEEIQSRIFDPFFTTKEVGKGTGLGLDVVTRIVQQHKGTIKLNSVPGCTEFKVEFPINGD</sequence>
<dbReference type="SUPFAM" id="SSF47384">
    <property type="entry name" value="Homodimeric domain of signal transducing histidine kinase"/>
    <property type="match status" value="1"/>
</dbReference>
<evidence type="ECO:0000256" key="3">
    <source>
        <dbReference type="ARBA" id="ARBA00022553"/>
    </source>
</evidence>
<feature type="domain" description="Histidine kinase" evidence="5">
    <location>
        <begin position="262"/>
        <end position="466"/>
    </location>
</feature>
<dbReference type="PANTHER" id="PTHR43065:SF48">
    <property type="entry name" value="HISTIDINE KINASE"/>
    <property type="match status" value="1"/>
</dbReference>
<dbReference type="PANTHER" id="PTHR43065">
    <property type="entry name" value="SENSOR HISTIDINE KINASE"/>
    <property type="match status" value="1"/>
</dbReference>
<dbReference type="Gene3D" id="1.10.287.130">
    <property type="match status" value="1"/>
</dbReference>
<dbReference type="InterPro" id="IPR005467">
    <property type="entry name" value="His_kinase_dom"/>
</dbReference>
<reference evidence="6 7" key="1">
    <citation type="submission" date="2020-05" db="EMBL/GenBank/DDBJ databases">
        <title>Mucilaginibacter mali sp. nov.</title>
        <authorList>
            <person name="Kim H.S."/>
            <person name="Lee K.C."/>
            <person name="Suh M.K."/>
            <person name="Kim J.-S."/>
            <person name="Han K.-I."/>
            <person name="Eom M.K."/>
            <person name="Shin Y.K."/>
            <person name="Lee J.-S."/>
        </authorList>
    </citation>
    <scope>NUCLEOTIDE SEQUENCE [LARGE SCALE GENOMIC DNA]</scope>
    <source>
        <strain evidence="6 7">G2-14</strain>
    </source>
</reference>
<name>A0A7D4PV71_9SPHI</name>
<dbReference type="InterPro" id="IPR003594">
    <property type="entry name" value="HATPase_dom"/>
</dbReference>
<keyword evidence="3" id="KW-0597">Phosphoprotein</keyword>
<dbReference type="AlphaFoldDB" id="A0A7D4PV71"/>
<dbReference type="CDD" id="cd00082">
    <property type="entry name" value="HisKA"/>
    <property type="match status" value="1"/>
</dbReference>
<evidence type="ECO:0000256" key="1">
    <source>
        <dbReference type="ARBA" id="ARBA00000085"/>
    </source>
</evidence>
<evidence type="ECO:0000256" key="2">
    <source>
        <dbReference type="ARBA" id="ARBA00012438"/>
    </source>
</evidence>
<dbReference type="SUPFAM" id="SSF51206">
    <property type="entry name" value="cAMP-binding domain-like"/>
    <property type="match status" value="1"/>
</dbReference>
<evidence type="ECO:0000313" key="7">
    <source>
        <dbReference type="Proteomes" id="UP000505355"/>
    </source>
</evidence>
<feature type="domain" description="Cyclic nucleotide-binding" evidence="4">
    <location>
        <begin position="14"/>
        <end position="84"/>
    </location>
</feature>
<dbReference type="EC" id="2.7.13.3" evidence="2"/>
<dbReference type="Pfam" id="PF00027">
    <property type="entry name" value="cNMP_binding"/>
    <property type="match status" value="1"/>
</dbReference>
<dbReference type="PROSITE" id="PS50042">
    <property type="entry name" value="CNMP_BINDING_3"/>
    <property type="match status" value="1"/>
</dbReference>
<dbReference type="InterPro" id="IPR000595">
    <property type="entry name" value="cNMP-bd_dom"/>
</dbReference>
<protein>
    <recommendedName>
        <fullName evidence="2">histidine kinase</fullName>
        <ecNumber evidence="2">2.7.13.3</ecNumber>
    </recommendedName>
</protein>
<dbReference type="KEGG" id="mmab:HQ865_13825"/>
<dbReference type="InterPro" id="IPR004358">
    <property type="entry name" value="Sig_transdc_His_kin-like_C"/>
</dbReference>
<dbReference type="InterPro" id="IPR014710">
    <property type="entry name" value="RmlC-like_jellyroll"/>
</dbReference>
<accession>A0A7D4PV71</accession>
<dbReference type="EMBL" id="CP054139">
    <property type="protein sequence ID" value="QKJ30783.1"/>
    <property type="molecule type" value="Genomic_DNA"/>
</dbReference>
<dbReference type="Pfam" id="PF02518">
    <property type="entry name" value="HATPase_c"/>
    <property type="match status" value="1"/>
</dbReference>
<dbReference type="Proteomes" id="UP000505355">
    <property type="component" value="Chromosome"/>
</dbReference>
<dbReference type="InterPro" id="IPR036097">
    <property type="entry name" value="HisK_dim/P_sf"/>
</dbReference>
<dbReference type="InterPro" id="IPR003661">
    <property type="entry name" value="HisK_dim/P_dom"/>
</dbReference>
<evidence type="ECO:0000313" key="6">
    <source>
        <dbReference type="EMBL" id="QKJ30783.1"/>
    </source>
</evidence>
<dbReference type="GO" id="GO:0000155">
    <property type="term" value="F:phosphorelay sensor kinase activity"/>
    <property type="evidence" value="ECO:0007669"/>
    <property type="project" value="InterPro"/>
</dbReference>
<dbReference type="CDD" id="cd00038">
    <property type="entry name" value="CAP_ED"/>
    <property type="match status" value="1"/>
</dbReference>
<dbReference type="SUPFAM" id="SSF55874">
    <property type="entry name" value="ATPase domain of HSP90 chaperone/DNA topoisomerase II/histidine kinase"/>
    <property type="match status" value="1"/>
</dbReference>
<dbReference type="Gene3D" id="3.30.565.10">
    <property type="entry name" value="Histidine kinase-like ATPase, C-terminal domain"/>
    <property type="match status" value="1"/>
</dbReference>
<dbReference type="PROSITE" id="PS50109">
    <property type="entry name" value="HIS_KIN"/>
    <property type="match status" value="1"/>
</dbReference>
<evidence type="ECO:0000259" key="5">
    <source>
        <dbReference type="PROSITE" id="PS50109"/>
    </source>
</evidence>